<evidence type="ECO:0000313" key="3">
    <source>
        <dbReference type="Proteomes" id="UP000010412"/>
    </source>
</evidence>
<dbReference type="InterPro" id="IPR002110">
    <property type="entry name" value="Ankyrin_rpt"/>
</dbReference>
<gene>
    <name evidence="2" type="ORF">HMPREF0870_00679</name>
</gene>
<feature type="repeat" description="ANK" evidence="1">
    <location>
        <begin position="48"/>
        <end position="80"/>
    </location>
</feature>
<dbReference type="EMBL" id="AMEX01000009">
    <property type="protein sequence ID" value="EKY20596.1"/>
    <property type="molecule type" value="Genomic_DNA"/>
</dbReference>
<accession>A0ABN0IM17</accession>
<sequence length="371" mass="42752">MIHLKDLGSFESVPDLVTDIINGNITALESALNSGWDIDEPVQIGKYSEYSPLQLALVMDCLPSVKWLVEHGADVTITEKDGMRPYSIAIEKGDMEMAEYFKNLEPAGYHDKQNKMDQLKPFKLPKVLISFLEGDNLYFELPDSDFISIEFLPLLDTVPFKWGRRKLLRLSKELGEYNDYQIVWDHKSKKISCYDMEHQELRELCKFDEFIADMAGQLETLFNVYRKGEAIHMTDTFEKTYTDWSIDVGTYKYEGITLNEVEQNLYAIEDQEQDFVVISPSKAISIDNKLYSFVQVCSDRDTDLLHIELSVTNDGDRGAIIYGKNELGHQEVLQIIEDFIAHHKVPTLDDWDIVLDLRPKMESYVKGSEND</sequence>
<dbReference type="PROSITE" id="PS50088">
    <property type="entry name" value="ANK_REPEAT"/>
    <property type="match status" value="1"/>
</dbReference>
<evidence type="ECO:0000313" key="2">
    <source>
        <dbReference type="EMBL" id="EKY20596.1"/>
    </source>
</evidence>
<keyword evidence="3" id="KW-1185">Reference proteome</keyword>
<name>A0ABN0IM17_9FIRM</name>
<protein>
    <recommendedName>
        <fullName evidence="4">Ankyrin repeats (3 copies)</fullName>
    </recommendedName>
</protein>
<dbReference type="Pfam" id="PF13637">
    <property type="entry name" value="Ank_4"/>
    <property type="match status" value="1"/>
</dbReference>
<proteinExistence type="predicted"/>
<evidence type="ECO:0000256" key="1">
    <source>
        <dbReference type="PROSITE-ProRule" id="PRU00023"/>
    </source>
</evidence>
<dbReference type="InterPro" id="IPR036770">
    <property type="entry name" value="Ankyrin_rpt-contain_sf"/>
</dbReference>
<keyword evidence="1" id="KW-0040">ANK repeat</keyword>
<dbReference type="Gene3D" id="1.25.40.20">
    <property type="entry name" value="Ankyrin repeat-containing domain"/>
    <property type="match status" value="1"/>
</dbReference>
<organism evidence="2 3">
    <name type="scientific">Veillonella atypica KON</name>
    <dbReference type="NCBI Taxonomy" id="1128111"/>
    <lineage>
        <taxon>Bacteria</taxon>
        <taxon>Bacillati</taxon>
        <taxon>Bacillota</taxon>
        <taxon>Negativicutes</taxon>
        <taxon>Veillonellales</taxon>
        <taxon>Veillonellaceae</taxon>
        <taxon>Veillonella</taxon>
    </lineage>
</organism>
<evidence type="ECO:0008006" key="4">
    <source>
        <dbReference type="Google" id="ProtNLM"/>
    </source>
</evidence>
<dbReference type="SUPFAM" id="SSF48403">
    <property type="entry name" value="Ankyrin repeat"/>
    <property type="match status" value="1"/>
</dbReference>
<comment type="caution">
    <text evidence="2">The sequence shown here is derived from an EMBL/GenBank/DDBJ whole genome shotgun (WGS) entry which is preliminary data.</text>
</comment>
<dbReference type="Proteomes" id="UP000010412">
    <property type="component" value="Unassembled WGS sequence"/>
</dbReference>
<reference evidence="2 3" key="1">
    <citation type="submission" date="2012-05" db="EMBL/GenBank/DDBJ databases">
        <authorList>
            <person name="Weinstock G."/>
            <person name="Sodergren E."/>
            <person name="Lobos E.A."/>
            <person name="Fulton L."/>
            <person name="Fulton R."/>
            <person name="Courtney L."/>
            <person name="Fronick C."/>
            <person name="O'Laughlin M."/>
            <person name="Godfrey J."/>
            <person name="Wilson R.M."/>
            <person name="Miner T."/>
            <person name="Farmer C."/>
            <person name="Delehaunty K."/>
            <person name="Cordes M."/>
            <person name="Minx P."/>
            <person name="Tomlinson C."/>
            <person name="Chen J."/>
            <person name="Wollam A."/>
            <person name="Pepin K.H."/>
            <person name="Bhonagiri V."/>
            <person name="Zhang X."/>
            <person name="Suruliraj S."/>
            <person name="Warren W."/>
            <person name="Mitreva M."/>
            <person name="Mardis E.R."/>
            <person name="Wilson R.K."/>
        </authorList>
    </citation>
    <scope>NUCLEOTIDE SEQUENCE [LARGE SCALE GENOMIC DNA]</scope>
    <source>
        <strain evidence="2 3">KON</strain>
    </source>
</reference>